<keyword evidence="2" id="KW-0186">Copper</keyword>
<dbReference type="Gene3D" id="3.30.70.100">
    <property type="match status" value="1"/>
</dbReference>
<accession>A0A1G5ASU7</accession>
<dbReference type="SUPFAM" id="SSF55008">
    <property type="entry name" value="HMA, heavy metal-associated domain"/>
    <property type="match status" value="1"/>
</dbReference>
<evidence type="ECO:0000256" key="2">
    <source>
        <dbReference type="ARBA" id="ARBA00023008"/>
    </source>
</evidence>
<organism evidence="4 5">
    <name type="scientific">Alkaliphilus peptidifermentans DSM 18978</name>
    <dbReference type="NCBI Taxonomy" id="1120976"/>
    <lineage>
        <taxon>Bacteria</taxon>
        <taxon>Bacillati</taxon>
        <taxon>Bacillota</taxon>
        <taxon>Clostridia</taxon>
        <taxon>Peptostreptococcales</taxon>
        <taxon>Natronincolaceae</taxon>
        <taxon>Alkaliphilus</taxon>
    </lineage>
</organism>
<dbReference type="RefSeq" id="WP_091539087.1">
    <property type="nucleotide sequence ID" value="NZ_FMUS01000001.1"/>
</dbReference>
<dbReference type="NCBIfam" id="TIGR00003">
    <property type="entry name" value="copper ion binding protein"/>
    <property type="match status" value="1"/>
</dbReference>
<dbReference type="PROSITE" id="PS01047">
    <property type="entry name" value="HMA_1"/>
    <property type="match status" value="1"/>
</dbReference>
<dbReference type="CDD" id="cd00371">
    <property type="entry name" value="HMA"/>
    <property type="match status" value="1"/>
</dbReference>
<dbReference type="InterPro" id="IPR006122">
    <property type="entry name" value="HMA_Cu_ion-bd"/>
</dbReference>
<dbReference type="PRINTS" id="PR00944">
    <property type="entry name" value="CUEXPORT"/>
</dbReference>
<keyword evidence="5" id="KW-1185">Reference proteome</keyword>
<dbReference type="EMBL" id="FMUS01000001">
    <property type="protein sequence ID" value="SCX80921.1"/>
    <property type="molecule type" value="Genomic_DNA"/>
</dbReference>
<evidence type="ECO:0000313" key="4">
    <source>
        <dbReference type="EMBL" id="SCX80921.1"/>
    </source>
</evidence>
<dbReference type="FunFam" id="3.30.70.100:FF:000001">
    <property type="entry name" value="ATPase copper transporting beta"/>
    <property type="match status" value="1"/>
</dbReference>
<dbReference type="InterPro" id="IPR036163">
    <property type="entry name" value="HMA_dom_sf"/>
</dbReference>
<dbReference type="Pfam" id="PF00403">
    <property type="entry name" value="HMA"/>
    <property type="match status" value="1"/>
</dbReference>
<reference evidence="4 5" key="1">
    <citation type="submission" date="2016-10" db="EMBL/GenBank/DDBJ databases">
        <authorList>
            <person name="de Groot N.N."/>
        </authorList>
    </citation>
    <scope>NUCLEOTIDE SEQUENCE [LARGE SCALE GENOMIC DNA]</scope>
    <source>
        <strain evidence="4 5">DSM 18978</strain>
    </source>
</reference>
<feature type="domain" description="HMA" evidence="3">
    <location>
        <begin position="1"/>
        <end position="66"/>
    </location>
</feature>
<proteinExistence type="predicted"/>
<protein>
    <submittedName>
        <fullName evidence="4">Copper ion binding protein</fullName>
    </submittedName>
</protein>
<keyword evidence="1" id="KW-0479">Metal-binding</keyword>
<dbReference type="OrthoDB" id="9813965at2"/>
<dbReference type="Proteomes" id="UP000198636">
    <property type="component" value="Unassembled WGS sequence"/>
</dbReference>
<evidence type="ECO:0000256" key="1">
    <source>
        <dbReference type="ARBA" id="ARBA00022723"/>
    </source>
</evidence>
<dbReference type="AlphaFoldDB" id="A0A1G5ASU7"/>
<gene>
    <name evidence="4" type="ORF">SAMN03080606_00276</name>
</gene>
<dbReference type="STRING" id="1120976.SAMN03080606_00276"/>
<dbReference type="PROSITE" id="PS50846">
    <property type="entry name" value="HMA_2"/>
    <property type="match status" value="1"/>
</dbReference>
<dbReference type="InterPro" id="IPR006121">
    <property type="entry name" value="HMA_dom"/>
</dbReference>
<dbReference type="InterPro" id="IPR000428">
    <property type="entry name" value="Cu-bd"/>
</dbReference>
<dbReference type="InterPro" id="IPR017969">
    <property type="entry name" value="Heavy-metal-associated_CS"/>
</dbReference>
<dbReference type="GO" id="GO:0006825">
    <property type="term" value="P:copper ion transport"/>
    <property type="evidence" value="ECO:0007669"/>
    <property type="project" value="InterPro"/>
</dbReference>
<dbReference type="GO" id="GO:0005507">
    <property type="term" value="F:copper ion binding"/>
    <property type="evidence" value="ECO:0007669"/>
    <property type="project" value="InterPro"/>
</dbReference>
<name>A0A1G5ASU7_9FIRM</name>
<sequence length="71" mass="7693">MKKKINIDGMSCGHCVSHVKEALLEIEGVKDVKVDLADKSALVELEADVSDERLNIAIAEAGYEPLGIEKL</sequence>
<evidence type="ECO:0000259" key="3">
    <source>
        <dbReference type="PROSITE" id="PS50846"/>
    </source>
</evidence>
<evidence type="ECO:0000313" key="5">
    <source>
        <dbReference type="Proteomes" id="UP000198636"/>
    </source>
</evidence>